<sequence length="92" mass="10665">LSRVAPRVPETIPRLIGRIITKLRRDGDTHAAFNGRLFSSLKSHVDDVEKDEKKRTGFAMIMHVMKDYFVPAKFPPKEEIFEIFCKTFWLGS</sequence>
<organism evidence="1">
    <name type="scientific">Gongylonema pulchrum</name>
    <dbReference type="NCBI Taxonomy" id="637853"/>
    <lineage>
        <taxon>Eukaryota</taxon>
        <taxon>Metazoa</taxon>
        <taxon>Ecdysozoa</taxon>
        <taxon>Nematoda</taxon>
        <taxon>Chromadorea</taxon>
        <taxon>Rhabditida</taxon>
        <taxon>Spirurina</taxon>
        <taxon>Spiruromorpha</taxon>
        <taxon>Spiruroidea</taxon>
        <taxon>Gongylonematidae</taxon>
        <taxon>Gongylonema</taxon>
    </lineage>
</organism>
<dbReference type="WBParaSite" id="GPUH_0000478401-mRNA-1">
    <property type="protein sequence ID" value="GPUH_0000478401-mRNA-1"/>
    <property type="gene ID" value="GPUH_0000478401"/>
</dbReference>
<name>A0A183D7T6_9BILA</name>
<reference evidence="1" key="1">
    <citation type="submission" date="2016-06" db="UniProtKB">
        <authorList>
            <consortium name="WormBaseParasite"/>
        </authorList>
    </citation>
    <scope>IDENTIFICATION</scope>
</reference>
<dbReference type="AlphaFoldDB" id="A0A183D7T6"/>
<accession>A0A183D7T6</accession>
<dbReference type="Gene3D" id="1.10.220.160">
    <property type="match status" value="1"/>
</dbReference>
<proteinExistence type="predicted"/>
<evidence type="ECO:0000313" key="1">
    <source>
        <dbReference type="WBParaSite" id="GPUH_0000478401-mRNA-1"/>
    </source>
</evidence>
<protein>
    <submittedName>
        <fullName evidence="1">Cytochrome P450</fullName>
    </submittedName>
</protein>